<reference evidence="1" key="1">
    <citation type="submission" date="2020-03" db="EMBL/GenBank/DDBJ databases">
        <title>The deep terrestrial virosphere.</title>
        <authorList>
            <person name="Holmfeldt K."/>
            <person name="Nilsson E."/>
            <person name="Simone D."/>
            <person name="Lopez-Fernandez M."/>
            <person name="Wu X."/>
            <person name="de Brujin I."/>
            <person name="Lundin D."/>
            <person name="Andersson A."/>
            <person name="Bertilsson S."/>
            <person name="Dopson M."/>
        </authorList>
    </citation>
    <scope>NUCLEOTIDE SEQUENCE</scope>
    <source>
        <strain evidence="1">TM448A01607</strain>
        <strain evidence="2">TM448B00775</strain>
    </source>
</reference>
<gene>
    <name evidence="1" type="ORF">TM448A01607_0003</name>
    <name evidence="2" type="ORF">TM448B00775_0003</name>
</gene>
<dbReference type="EMBL" id="MT144174">
    <property type="protein sequence ID" value="QJA50101.1"/>
    <property type="molecule type" value="Genomic_DNA"/>
</dbReference>
<organism evidence="1">
    <name type="scientific">viral metagenome</name>
    <dbReference type="NCBI Taxonomy" id="1070528"/>
    <lineage>
        <taxon>unclassified sequences</taxon>
        <taxon>metagenomes</taxon>
        <taxon>organismal metagenomes</taxon>
    </lineage>
</organism>
<sequence length="178" mass="20859">MIPFEEWGPKRGIHLFRIDTGSVIGMPCPYGRKGDLLWVKEGFFLYGFYNKPTYKADFSEYQLGSLKCEHSSTGLRFGNWDFHWKSPLFMPKKYARIWLELTADPIPQRIQEITEEDADAEGFGGDFPHKVFPDIFFNDMGHLSIPECFGILFDTYNGPGTWDKNPWVWKLEFKRIEK</sequence>
<proteinExistence type="predicted"/>
<name>A0A6H1ZRR2_9ZZZZ</name>
<evidence type="ECO:0000313" key="1">
    <source>
        <dbReference type="EMBL" id="QJA50101.1"/>
    </source>
</evidence>
<accession>A0A6H1ZRR2</accession>
<evidence type="ECO:0000313" key="2">
    <source>
        <dbReference type="EMBL" id="QJH96578.1"/>
    </source>
</evidence>
<dbReference type="AlphaFoldDB" id="A0A6H1ZRR2"/>
<dbReference type="EMBL" id="MT144656">
    <property type="protein sequence ID" value="QJH96578.1"/>
    <property type="molecule type" value="Genomic_DNA"/>
</dbReference>
<protein>
    <submittedName>
        <fullName evidence="1">Uncharacterized protein</fullName>
    </submittedName>
</protein>